<comment type="caution">
    <text evidence="4">The sequence shown here is derived from an EMBL/GenBank/DDBJ whole genome shotgun (WGS) entry which is preliminary data.</text>
</comment>
<dbReference type="SUPFAM" id="SSF52113">
    <property type="entry name" value="BRCT domain"/>
    <property type="match status" value="4"/>
</dbReference>
<dbReference type="CDD" id="cd00027">
    <property type="entry name" value="BRCT"/>
    <property type="match status" value="2"/>
</dbReference>
<dbReference type="InterPro" id="IPR001357">
    <property type="entry name" value="BRCT_dom"/>
</dbReference>
<reference evidence="4" key="1">
    <citation type="submission" date="2021-06" db="EMBL/GenBank/DDBJ databases">
        <title>Parelaphostrongylus tenuis whole genome reference sequence.</title>
        <authorList>
            <person name="Garwood T.J."/>
            <person name="Larsen P.A."/>
            <person name="Fountain-Jones N.M."/>
            <person name="Garbe J.R."/>
            <person name="Macchietto M.G."/>
            <person name="Kania S.A."/>
            <person name="Gerhold R.W."/>
            <person name="Richards J.E."/>
            <person name="Wolf T.M."/>
        </authorList>
    </citation>
    <scope>NUCLEOTIDE SEQUENCE</scope>
    <source>
        <strain evidence="4">MNPRO001-30</strain>
        <tissue evidence="4">Meninges</tissue>
    </source>
</reference>
<evidence type="ECO:0000313" key="4">
    <source>
        <dbReference type="EMBL" id="KAJ1363285.1"/>
    </source>
</evidence>
<dbReference type="Pfam" id="PF14956">
    <property type="entry name" value="DUF4505"/>
    <property type="match status" value="1"/>
</dbReference>
<dbReference type="PANTHER" id="PTHR13561">
    <property type="entry name" value="DNA REPLICATION REGULATOR DPB11-RELATED"/>
    <property type="match status" value="1"/>
</dbReference>
<dbReference type="InterPro" id="IPR028108">
    <property type="entry name" value="DUF4505"/>
</dbReference>
<evidence type="ECO:0000313" key="5">
    <source>
        <dbReference type="Proteomes" id="UP001196413"/>
    </source>
</evidence>
<feature type="compositionally biased region" description="Polar residues" evidence="2">
    <location>
        <begin position="682"/>
        <end position="698"/>
    </location>
</feature>
<dbReference type="PANTHER" id="PTHR13561:SF20">
    <property type="entry name" value="DNA TOPOISOMERASE 2-BINDING PROTEIN 1"/>
    <property type="match status" value="1"/>
</dbReference>
<evidence type="ECO:0000256" key="2">
    <source>
        <dbReference type="SAM" id="MobiDB-lite"/>
    </source>
</evidence>
<dbReference type="InterPro" id="IPR059215">
    <property type="entry name" value="BRCT2_TopBP1-like"/>
</dbReference>
<accession>A0AAD5MR54</accession>
<dbReference type="Pfam" id="PF00533">
    <property type="entry name" value="BRCT"/>
    <property type="match status" value="3"/>
</dbReference>
<proteinExistence type="predicted"/>
<feature type="region of interest" description="Disordered" evidence="2">
    <location>
        <begin position="666"/>
        <end position="699"/>
    </location>
</feature>
<dbReference type="EMBL" id="JAHQIW010004661">
    <property type="protein sequence ID" value="KAJ1363285.1"/>
    <property type="molecule type" value="Genomic_DNA"/>
</dbReference>
<feature type="domain" description="BRCT" evidence="3">
    <location>
        <begin position="384"/>
        <end position="474"/>
    </location>
</feature>
<dbReference type="Proteomes" id="UP001196413">
    <property type="component" value="Unassembled WGS sequence"/>
</dbReference>
<dbReference type="SMART" id="SM00292">
    <property type="entry name" value="BRCT"/>
    <property type="match status" value="4"/>
</dbReference>
<evidence type="ECO:0000259" key="3">
    <source>
        <dbReference type="PROSITE" id="PS50172"/>
    </source>
</evidence>
<keyword evidence="5" id="KW-1185">Reference proteome</keyword>
<feature type="compositionally biased region" description="Basic and acidic residues" evidence="2">
    <location>
        <begin position="1099"/>
        <end position="1109"/>
    </location>
</feature>
<dbReference type="GO" id="GO:0007095">
    <property type="term" value="P:mitotic G2 DNA damage checkpoint signaling"/>
    <property type="evidence" value="ECO:0007669"/>
    <property type="project" value="TreeGrafter"/>
</dbReference>
<protein>
    <recommendedName>
        <fullName evidence="3">BRCT domain-containing protein</fullName>
    </recommendedName>
</protein>
<feature type="domain" description="BRCT" evidence="3">
    <location>
        <begin position="299"/>
        <end position="377"/>
    </location>
</feature>
<sequence>MHLTNLRRSLYKQGQYVGKIREYFYYINHEGMLFLDDSRVKNFTSAYKDVEFLNFFYKQLRLNETGRFEESFPYVSLCGRERNFLRCDDRPIVFTEIQDDGTMLRIGQSSRTYPFEPTSLSMLKNGRLYHNAPFGEYGLIKSKTADELFPLFTFDEHGFPVDILWMSAPGAPKKSRRSLESISQDDVVEPVDVFCVEPSDPSISKNENDYFVETFRIINDHGIGAVWLSEEKALEVSFNDHTFYFVAVFRGRVFEHLKKIGVNLYGAHVVRQTLNAGGSLPRWDFPVYALNLTGACVCFTGLSLQKREELKAKINYMNGLVSPSLTEKVTHLVTEYCDTASRKYTETRRMGLPIMSPLWIDKAWEAAQAFSLDNFVSNEATQQYRLPIFSKMVITATGVGGSERMDIARLIHLNGGRFSGDMKRNECTHLIADQTKGVKYKKAREWNTIKIVRSSWLRKSVIAGYVLPESAFDPERRNRCSTPVLDSKIPEHDELEYSSISGKGGRLDNSTFNTQISKHDDEVDCERSPLTVMRPNFRRESLRNRRALLKSSIFDPIDHLEETFSKDDFDFLEGCRIWLCGADQIRLDKWKRILDRSGATRVANIEAASHAVVVNVPSSERTRLIQAQSRGVHVIRAEWVVACFQQKEQVPLKEYLWDPNDNVSQSISSSTSAKRPEEISNLLDNEQTPVSRTATNSKDLGPSDYLNLTPLCNASNDPDLFNLFRPFVFRLHGLTPDIEFQLRKELRSAGGKVVSSEDECTHVNYLICDQVEFGHVELKGHFDEAVTVFGRPFPAVEGSTVFSSTVVVVSCFGEYERLTLSNLIKRFGGRVQETLTRKGQRDELAVTHVIGGGEGARVIEARRQRFKVVDPSWVLESIINDKLMKEDQFPLEREAYASYRGRKDDLWPVAARAEENAFPRDISQTVLHPKNLREEFSDVFVEGFQGDGDGNESSLHRECSARFVEENVTCENAREILTPLYSNPLHLHNAEPNDRTLDMKKPFKANFRGLSQVMPSPVSSNSDISTDSLSTSAVGRILKEAATKTAVFQRRSNSFQPISHPTEASASVISSEQITGCRRTTRKSNSTKASVVSPKKVAPLHDDDPPMRSENDMMALRARMTERLEQRNREIG</sequence>
<keyword evidence="1" id="KW-0677">Repeat</keyword>
<dbReference type="InterPro" id="IPR049542">
    <property type="entry name" value="TopBP1-like_BRCT0"/>
</dbReference>
<feature type="compositionally biased region" description="Polar residues" evidence="2">
    <location>
        <begin position="1058"/>
        <end position="1074"/>
    </location>
</feature>
<organism evidence="4 5">
    <name type="scientific">Parelaphostrongylus tenuis</name>
    <name type="common">Meningeal worm</name>
    <dbReference type="NCBI Taxonomy" id="148309"/>
    <lineage>
        <taxon>Eukaryota</taxon>
        <taxon>Metazoa</taxon>
        <taxon>Ecdysozoa</taxon>
        <taxon>Nematoda</taxon>
        <taxon>Chromadorea</taxon>
        <taxon>Rhabditida</taxon>
        <taxon>Rhabditina</taxon>
        <taxon>Rhabditomorpha</taxon>
        <taxon>Strongyloidea</taxon>
        <taxon>Metastrongylidae</taxon>
        <taxon>Parelaphostrongylus</taxon>
    </lineage>
</organism>
<dbReference type="GO" id="GO:0033314">
    <property type="term" value="P:mitotic DNA replication checkpoint signaling"/>
    <property type="evidence" value="ECO:0007669"/>
    <property type="project" value="TreeGrafter"/>
</dbReference>
<dbReference type="GO" id="GO:0006270">
    <property type="term" value="P:DNA replication initiation"/>
    <property type="evidence" value="ECO:0007669"/>
    <property type="project" value="TreeGrafter"/>
</dbReference>
<feature type="domain" description="BRCT" evidence="3">
    <location>
        <begin position="567"/>
        <end position="657"/>
    </location>
</feature>
<feature type="domain" description="BRCT" evidence="3">
    <location>
        <begin position="797"/>
        <end position="891"/>
    </location>
</feature>
<dbReference type="AlphaFoldDB" id="A0AAD5MR54"/>
<dbReference type="Pfam" id="PF21298">
    <property type="entry name" value="TopBP1_BRCT0"/>
    <property type="match status" value="1"/>
</dbReference>
<evidence type="ECO:0000256" key="1">
    <source>
        <dbReference type="ARBA" id="ARBA00022737"/>
    </source>
</evidence>
<dbReference type="Gene3D" id="3.40.50.10190">
    <property type="entry name" value="BRCT domain"/>
    <property type="match status" value="5"/>
</dbReference>
<dbReference type="InterPro" id="IPR036420">
    <property type="entry name" value="BRCT_dom_sf"/>
</dbReference>
<gene>
    <name evidence="4" type="ORF">KIN20_023122</name>
</gene>
<dbReference type="PROSITE" id="PS50172">
    <property type="entry name" value="BRCT"/>
    <property type="match status" value="4"/>
</dbReference>
<dbReference type="CDD" id="cd17731">
    <property type="entry name" value="BRCT_TopBP1_rpt2_like"/>
    <property type="match status" value="1"/>
</dbReference>
<name>A0AAD5MR54_PARTN</name>
<dbReference type="Pfam" id="PF12738">
    <property type="entry name" value="PTCB-BRCT"/>
    <property type="match status" value="1"/>
</dbReference>
<feature type="region of interest" description="Disordered" evidence="2">
    <location>
        <begin position="1058"/>
        <end position="1109"/>
    </location>
</feature>